<dbReference type="PANTHER" id="PTHR23155:SF1193">
    <property type="entry name" value="DISEASE RESISTANCE PROTEIN RPP13-RELATED"/>
    <property type="match status" value="1"/>
</dbReference>
<comment type="caution">
    <text evidence="8">The sequence shown here is derived from an EMBL/GenBank/DDBJ whole genome shotgun (WGS) entry which is preliminary data.</text>
</comment>
<gene>
    <name evidence="8" type="ORF">LWI28_006321</name>
</gene>
<dbReference type="InterPro" id="IPR038005">
    <property type="entry name" value="RX-like_CC"/>
</dbReference>
<dbReference type="SUPFAM" id="SSF52540">
    <property type="entry name" value="P-loop containing nucleoside triphosphate hydrolases"/>
    <property type="match status" value="1"/>
</dbReference>
<dbReference type="GO" id="GO:0043531">
    <property type="term" value="F:ADP binding"/>
    <property type="evidence" value="ECO:0007669"/>
    <property type="project" value="InterPro"/>
</dbReference>
<evidence type="ECO:0000259" key="6">
    <source>
        <dbReference type="Pfam" id="PF23559"/>
    </source>
</evidence>
<dbReference type="InterPro" id="IPR042197">
    <property type="entry name" value="Apaf_helical"/>
</dbReference>
<keyword evidence="3" id="KW-0611">Plant defense</keyword>
<evidence type="ECO:0000313" key="8">
    <source>
        <dbReference type="EMBL" id="KAI9185343.1"/>
    </source>
</evidence>
<evidence type="ECO:0000259" key="7">
    <source>
        <dbReference type="Pfam" id="PF23598"/>
    </source>
</evidence>
<keyword evidence="9" id="KW-1185">Reference proteome</keyword>
<feature type="domain" description="Disease resistance protein winged helix" evidence="6">
    <location>
        <begin position="424"/>
        <end position="494"/>
    </location>
</feature>
<feature type="domain" description="NB-ARC" evidence="4">
    <location>
        <begin position="165"/>
        <end position="339"/>
    </location>
</feature>
<evidence type="ECO:0000256" key="2">
    <source>
        <dbReference type="ARBA" id="ARBA00022741"/>
    </source>
</evidence>
<dbReference type="GO" id="GO:0098542">
    <property type="term" value="P:defense response to other organism"/>
    <property type="evidence" value="ECO:0007669"/>
    <property type="project" value="TreeGrafter"/>
</dbReference>
<dbReference type="Pfam" id="PF00931">
    <property type="entry name" value="NB-ARC"/>
    <property type="match status" value="1"/>
</dbReference>
<dbReference type="Proteomes" id="UP001064489">
    <property type="component" value="Chromosome 3"/>
</dbReference>
<dbReference type="PRINTS" id="PR00364">
    <property type="entry name" value="DISEASERSIST"/>
</dbReference>
<dbReference type="Pfam" id="PF23559">
    <property type="entry name" value="WHD_DRP"/>
    <property type="match status" value="1"/>
</dbReference>
<dbReference type="InterPro" id="IPR044974">
    <property type="entry name" value="Disease_R_plants"/>
</dbReference>
<keyword evidence="2" id="KW-0547">Nucleotide-binding</keyword>
<dbReference type="Gene3D" id="3.40.50.300">
    <property type="entry name" value="P-loop containing nucleotide triphosphate hydrolases"/>
    <property type="match status" value="1"/>
</dbReference>
<dbReference type="PANTHER" id="PTHR23155">
    <property type="entry name" value="DISEASE RESISTANCE PROTEIN RP"/>
    <property type="match status" value="1"/>
</dbReference>
<dbReference type="InterPro" id="IPR041118">
    <property type="entry name" value="Rx_N"/>
</dbReference>
<dbReference type="CDD" id="cd14798">
    <property type="entry name" value="RX-CC_like"/>
    <property type="match status" value="1"/>
</dbReference>
<dbReference type="Gene3D" id="1.20.5.4130">
    <property type="match status" value="1"/>
</dbReference>
<dbReference type="FunFam" id="3.40.50.300:FF:001091">
    <property type="entry name" value="Probable disease resistance protein At1g61300"/>
    <property type="match status" value="1"/>
</dbReference>
<dbReference type="Pfam" id="PF23598">
    <property type="entry name" value="LRR_14"/>
    <property type="match status" value="1"/>
</dbReference>
<evidence type="ECO:0000256" key="1">
    <source>
        <dbReference type="ARBA" id="ARBA00022737"/>
    </source>
</evidence>
<dbReference type="Pfam" id="PF18052">
    <property type="entry name" value="Rx_N"/>
    <property type="match status" value="1"/>
</dbReference>
<reference evidence="8" key="2">
    <citation type="submission" date="2023-02" db="EMBL/GenBank/DDBJ databases">
        <authorList>
            <person name="Swenson N.G."/>
            <person name="Wegrzyn J.L."/>
            <person name="Mcevoy S.L."/>
        </authorList>
    </citation>
    <scope>NUCLEOTIDE SEQUENCE</scope>
    <source>
        <strain evidence="8">91603</strain>
        <tissue evidence="8">Leaf</tissue>
    </source>
</reference>
<dbReference type="InterPro" id="IPR032675">
    <property type="entry name" value="LRR_dom_sf"/>
</dbReference>
<dbReference type="FunFam" id="1.10.10.10:FF:000322">
    <property type="entry name" value="Probable disease resistance protein At1g63360"/>
    <property type="match status" value="1"/>
</dbReference>
<name>A0AAD5NWK9_ACENE</name>
<reference evidence="8" key="1">
    <citation type="journal article" date="2022" name="Plant J.">
        <title>Strategies of tolerance reflected in two North American maple genomes.</title>
        <authorList>
            <person name="McEvoy S.L."/>
            <person name="Sezen U.U."/>
            <person name="Trouern-Trend A."/>
            <person name="McMahon S.M."/>
            <person name="Schaberg P.G."/>
            <person name="Yang J."/>
            <person name="Wegrzyn J.L."/>
            <person name="Swenson N.G."/>
        </authorList>
    </citation>
    <scope>NUCLEOTIDE SEQUENCE</scope>
    <source>
        <strain evidence="8">91603</strain>
    </source>
</reference>
<dbReference type="Gene3D" id="3.80.10.10">
    <property type="entry name" value="Ribonuclease Inhibitor"/>
    <property type="match status" value="1"/>
</dbReference>
<dbReference type="FunFam" id="1.10.8.430:FF:000003">
    <property type="entry name" value="Probable disease resistance protein At5g66910"/>
    <property type="match status" value="1"/>
</dbReference>
<dbReference type="InterPro" id="IPR058922">
    <property type="entry name" value="WHD_DRP"/>
</dbReference>
<evidence type="ECO:0000313" key="9">
    <source>
        <dbReference type="Proteomes" id="UP001064489"/>
    </source>
</evidence>
<feature type="domain" description="Disease resistance N-terminal" evidence="5">
    <location>
        <begin position="5"/>
        <end position="84"/>
    </location>
</feature>
<dbReference type="SUPFAM" id="SSF52058">
    <property type="entry name" value="L domain-like"/>
    <property type="match status" value="1"/>
</dbReference>
<dbReference type="Gene3D" id="1.10.10.10">
    <property type="entry name" value="Winged helix-like DNA-binding domain superfamily/Winged helix DNA-binding domain"/>
    <property type="match status" value="1"/>
</dbReference>
<dbReference type="InterPro" id="IPR027417">
    <property type="entry name" value="P-loop_NTPase"/>
</dbReference>
<sequence>MVDAVVSFVVGRLGDFLIREAEFLGSVNKKVMWLKDELEWMQSYIANAEAKQIDNPMIRKWLSDITEISYEIEDVLDELFLQLKPGWLSSMSSFIKSKKLHGTGKKIEEFQIRINDLSRRRELYGLQDLDHGKTEGQSSNTTLGRLKQLRRVTSFTVDEKVIGFEDEANNLLAKLLDEEPRRSVISIYGMGGLGKTTLAKKLYHTDDVKMKFNRRAWVSVSQDYNTHDLFIRIIHSFGFTDFTTEELKNKCEEELERYLYGSLRGRSYLVVIDDVWQKEAWESLKRAFPDGEKGSRVIITTRIWKVAESSDERTHAYKLRFLRLDESWQLLCEKTFGNSDANDVDAELKTLGMQMVQKCGGLPLVIVVLGGLLSRKSKLQEWKQVRDHIWQNLRNDSIHVSCLLDLSFNDLPYQLKLCFLYLSIFPEDFEIDVRKLIRLWIAECFVPQERYQMLEDMANCNFNELVGRSLILIEKRSWGRVATCRVHDLLRDLAIRKAKELKLLHICDQLKPSTCDPSSTSTCRQQAIYSAADLRPALQTSNPNMRSILFFIPGKALRVTILNFSLVYNFRFLRVLDFDGYDQCYSNFLYKGIGKLIYLKHLGLRKLGINKLPSSILKLKRLQTLDLYSDGVEIELPNKVYKLQELRHLFGSLTGRLRIDSLTKLQSLKFVNSGSWSKINSEKLVNLRELSIYSKLSTSEAKVFRFDTVVKPPRLEQLSVTLCAGDSFGSLQPLSSCSNLIDLRLYGNIGKLPEDIDVVLPNLECLLLKNSCLKDDPMPLLGKLPSLMILYLDCNFFYGKKIVCRAQSFPRLELLKLGMDDLLEEWQVEEGAMPKLRGLRMPRNTCLRIPERLRSIPRPAESEFETGEFYWL</sequence>
<organism evidence="8 9">
    <name type="scientific">Acer negundo</name>
    <name type="common">Box elder</name>
    <dbReference type="NCBI Taxonomy" id="4023"/>
    <lineage>
        <taxon>Eukaryota</taxon>
        <taxon>Viridiplantae</taxon>
        <taxon>Streptophyta</taxon>
        <taxon>Embryophyta</taxon>
        <taxon>Tracheophyta</taxon>
        <taxon>Spermatophyta</taxon>
        <taxon>Magnoliopsida</taxon>
        <taxon>eudicotyledons</taxon>
        <taxon>Gunneridae</taxon>
        <taxon>Pentapetalae</taxon>
        <taxon>rosids</taxon>
        <taxon>malvids</taxon>
        <taxon>Sapindales</taxon>
        <taxon>Sapindaceae</taxon>
        <taxon>Hippocastanoideae</taxon>
        <taxon>Acereae</taxon>
        <taxon>Acer</taxon>
    </lineage>
</organism>
<feature type="domain" description="Disease resistance R13L4/SHOC-2-like LRR" evidence="7">
    <location>
        <begin position="565"/>
        <end position="841"/>
    </location>
</feature>
<proteinExistence type="predicted"/>
<keyword evidence="1" id="KW-0677">Repeat</keyword>
<dbReference type="InterPro" id="IPR055414">
    <property type="entry name" value="LRR_R13L4/SHOC2-like"/>
</dbReference>
<dbReference type="InterPro" id="IPR036388">
    <property type="entry name" value="WH-like_DNA-bd_sf"/>
</dbReference>
<accession>A0AAD5NWK9</accession>
<dbReference type="Gene3D" id="1.10.8.430">
    <property type="entry name" value="Helical domain of apoptotic protease-activating factors"/>
    <property type="match status" value="1"/>
</dbReference>
<protein>
    <submittedName>
        <fullName evidence="8">Uncharacterized protein</fullName>
    </submittedName>
</protein>
<evidence type="ECO:0000256" key="3">
    <source>
        <dbReference type="ARBA" id="ARBA00022821"/>
    </source>
</evidence>
<evidence type="ECO:0000259" key="4">
    <source>
        <dbReference type="Pfam" id="PF00931"/>
    </source>
</evidence>
<dbReference type="AlphaFoldDB" id="A0AAD5NWK9"/>
<dbReference type="EMBL" id="JAJSOW010000100">
    <property type="protein sequence ID" value="KAI9185343.1"/>
    <property type="molecule type" value="Genomic_DNA"/>
</dbReference>
<evidence type="ECO:0000259" key="5">
    <source>
        <dbReference type="Pfam" id="PF18052"/>
    </source>
</evidence>
<dbReference type="InterPro" id="IPR002182">
    <property type="entry name" value="NB-ARC"/>
</dbReference>